<dbReference type="SUPFAM" id="SSF46565">
    <property type="entry name" value="Chaperone J-domain"/>
    <property type="match status" value="1"/>
</dbReference>
<dbReference type="Pfam" id="PF00226">
    <property type="entry name" value="DnaJ"/>
    <property type="match status" value="1"/>
</dbReference>
<evidence type="ECO:0000256" key="5">
    <source>
        <dbReference type="ARBA" id="ARBA00035002"/>
    </source>
</evidence>
<dbReference type="Proteomes" id="UP000792457">
    <property type="component" value="Unassembled WGS sequence"/>
</dbReference>
<dbReference type="OrthoDB" id="5810603at2759"/>
<dbReference type="GO" id="GO:0051787">
    <property type="term" value="F:misfolded protein binding"/>
    <property type="evidence" value="ECO:0007669"/>
    <property type="project" value="TreeGrafter"/>
</dbReference>
<dbReference type="Gene3D" id="1.10.287.110">
    <property type="entry name" value="DnaJ domain"/>
    <property type="match status" value="1"/>
</dbReference>
<dbReference type="PROSITE" id="PS50076">
    <property type="entry name" value="DNAJ_2"/>
    <property type="match status" value="1"/>
</dbReference>
<dbReference type="PRINTS" id="PR00625">
    <property type="entry name" value="JDOMAIN"/>
</dbReference>
<evidence type="ECO:0000256" key="1">
    <source>
        <dbReference type="ARBA" id="ARBA00004163"/>
    </source>
</evidence>
<dbReference type="GO" id="GO:0005788">
    <property type="term" value="C:endoplasmic reticulum lumen"/>
    <property type="evidence" value="ECO:0007669"/>
    <property type="project" value="TreeGrafter"/>
</dbReference>
<dbReference type="InterPro" id="IPR018253">
    <property type="entry name" value="DnaJ_domain_CS"/>
</dbReference>
<feature type="domain" description="Thioredoxin" evidence="8">
    <location>
        <begin position="716"/>
        <end position="828"/>
    </location>
</feature>
<evidence type="ECO:0000313" key="10">
    <source>
        <dbReference type="Proteomes" id="UP000792457"/>
    </source>
</evidence>
<dbReference type="PROSITE" id="PS00636">
    <property type="entry name" value="DNAJ_1"/>
    <property type="match status" value="1"/>
</dbReference>
<sequence>MKITQIPNRPQERLCNTDIDLSATARINLWKLFFALCCFVVAISTGDDYYELLGISKNADNREIRKAFKKLAMTLHPDKNIDDPTAHDKFVKITKAYEVLKDEDSRKKYDLYGDEDSSKKKGQYHSWTYYHDQFGIYDDDPEIVTLNKADFEQSVTNSEQLWFINFYSPMCSHCHHLAPAWRKLARKLEGAIRIGAVNCEEDIYLCQHEGVHSYPTLYLYPQREKYNGDRETDEMLRFVLRRLQTQVIDLCSDNFEELTQKEEQLLGYPWLIFFCDEDSFNCPERETRQIVAAILDGLVNVGYVDCSTQEKLCLSMGTKTSTQYYDTGVVKKGKSMKIKGVESKEIANEVLSQLPEATKLNREDFEDMKTQLSLGSKSNWLVYFHLGELEENLELKKLPALLPLFRIGRINCGRTPGLCQEMHVNRYPMFAVFKAGGNLLNEEPPYEFHHGRRDSAPDLADFARESALAPNLRTLTPIDFVWGKKGLRVHGEGFWLVDFFAPWCPPCLQLIPEMRRASRVLGTNVSVGMVDCTVHVDLCRSRGIRSYPTVILFTPSKEEHTYQGGHTARDLVDYVKDMLNPTVSTLTQETFYSIVGKKSSNEIWMVDFFAPWCGPCQQLTPQWRKLSKVVKPVQISFLNYRVSVCYLQMVSDVENVRIGEVNCEVEAGLCHQEGIRSFPTIRLYPMGSKGLNQVLIYNGYHRDAYSLRQWLYNFVPSAVQSIPAESFEDRVIQSDDPWLVDFYAPWCGHCHRFAPEFEMVAQKLAGRVKAGKVDCEAYKQLCQRAGIRGYPTLRLYRGSIDDGRSYYGEEIDSQSGMQILSYVEKVLWGTRDHHLHLHDEF</sequence>
<dbReference type="PANTHER" id="PTHR44340">
    <property type="entry name" value="DNAJ HOMOLOG SUBFAMILY C MEMBER 10"/>
    <property type="match status" value="1"/>
</dbReference>
<dbReference type="GO" id="GO:0036498">
    <property type="term" value="P:IRE1-mediated unfolded protein response"/>
    <property type="evidence" value="ECO:0007669"/>
    <property type="project" value="TreeGrafter"/>
</dbReference>
<feature type="domain" description="Thioredoxin" evidence="8">
    <location>
        <begin position="457"/>
        <end position="580"/>
    </location>
</feature>
<name>A0A8K0P1L8_LADFU</name>
<dbReference type="FunFam" id="1.10.287.110:FF:000029">
    <property type="entry name" value="DnaJ homolog subfamily C member 10"/>
    <property type="match status" value="1"/>
</dbReference>
<dbReference type="InterPro" id="IPR001623">
    <property type="entry name" value="DnaJ_domain"/>
</dbReference>
<evidence type="ECO:0000313" key="9">
    <source>
        <dbReference type="EMBL" id="KAG8229702.1"/>
    </source>
</evidence>
<proteinExistence type="predicted"/>
<comment type="subcellular location">
    <subcellularLocation>
        <location evidence="1">Endoplasmic reticulum membrane</location>
        <topology evidence="1">Single-pass type IV membrane protein</topology>
    </subcellularLocation>
</comment>
<keyword evidence="10" id="KW-1185">Reference proteome</keyword>
<dbReference type="Gene3D" id="3.40.30.10">
    <property type="entry name" value="Glutaredoxin"/>
    <property type="match status" value="6"/>
</dbReference>
<dbReference type="InterPro" id="IPR052460">
    <property type="entry name" value="ER_disulfide_reductase"/>
</dbReference>
<comment type="function">
    <text evidence="5">Plays an important role in regulating the size of autophagosomes during the formation process.</text>
</comment>
<dbReference type="GO" id="GO:0015035">
    <property type="term" value="F:protein-disulfide reductase activity"/>
    <property type="evidence" value="ECO:0007669"/>
    <property type="project" value="TreeGrafter"/>
</dbReference>
<organism evidence="9 10">
    <name type="scientific">Ladona fulva</name>
    <name type="common">Scarce chaser dragonfly</name>
    <name type="synonym">Libellula fulva</name>
    <dbReference type="NCBI Taxonomy" id="123851"/>
    <lineage>
        <taxon>Eukaryota</taxon>
        <taxon>Metazoa</taxon>
        <taxon>Ecdysozoa</taxon>
        <taxon>Arthropoda</taxon>
        <taxon>Hexapoda</taxon>
        <taxon>Insecta</taxon>
        <taxon>Pterygota</taxon>
        <taxon>Palaeoptera</taxon>
        <taxon>Odonata</taxon>
        <taxon>Epiprocta</taxon>
        <taxon>Anisoptera</taxon>
        <taxon>Libelluloidea</taxon>
        <taxon>Libellulidae</taxon>
        <taxon>Ladona</taxon>
    </lineage>
</organism>
<dbReference type="InterPro" id="IPR017937">
    <property type="entry name" value="Thioredoxin_CS"/>
</dbReference>
<keyword evidence="4" id="KW-0072">Autophagy</keyword>
<gene>
    <name evidence="9" type="ORF">J437_LFUL009827</name>
</gene>
<dbReference type="PANTHER" id="PTHR44340:SF1">
    <property type="entry name" value="DNAJ HOMOLOG SUBFAMILY C MEMBER 10"/>
    <property type="match status" value="1"/>
</dbReference>
<dbReference type="GO" id="GO:0016671">
    <property type="term" value="F:oxidoreductase activity, acting on a sulfur group of donors, disulfide as acceptor"/>
    <property type="evidence" value="ECO:0007669"/>
    <property type="project" value="TreeGrafter"/>
</dbReference>
<evidence type="ECO:0000256" key="6">
    <source>
        <dbReference type="ARBA" id="ARBA00035043"/>
    </source>
</evidence>
<dbReference type="PROSITE" id="PS51352">
    <property type="entry name" value="THIOREDOXIN_2"/>
    <property type="match status" value="3"/>
</dbReference>
<dbReference type="PROSITE" id="PS00194">
    <property type="entry name" value="THIOREDOXIN_1"/>
    <property type="match status" value="2"/>
</dbReference>
<dbReference type="GO" id="GO:0005789">
    <property type="term" value="C:endoplasmic reticulum membrane"/>
    <property type="evidence" value="ECO:0007669"/>
    <property type="project" value="UniProtKB-SubCell"/>
</dbReference>
<feature type="domain" description="J" evidence="7">
    <location>
        <begin position="48"/>
        <end position="113"/>
    </location>
</feature>
<evidence type="ECO:0000259" key="8">
    <source>
        <dbReference type="PROSITE" id="PS51352"/>
    </source>
</evidence>
<dbReference type="SUPFAM" id="SSF52833">
    <property type="entry name" value="Thioredoxin-like"/>
    <property type="match status" value="6"/>
</dbReference>
<evidence type="ECO:0000256" key="3">
    <source>
        <dbReference type="ARBA" id="ARBA00020921"/>
    </source>
</evidence>
<reference evidence="9" key="2">
    <citation type="submission" date="2017-10" db="EMBL/GenBank/DDBJ databases">
        <title>Ladona fulva Genome sequencing and assembly.</title>
        <authorList>
            <person name="Murali S."/>
            <person name="Richards S."/>
            <person name="Bandaranaike D."/>
            <person name="Bellair M."/>
            <person name="Blankenburg K."/>
            <person name="Chao H."/>
            <person name="Dinh H."/>
            <person name="Doddapaneni H."/>
            <person name="Dugan-Rocha S."/>
            <person name="Elkadiri S."/>
            <person name="Gnanaolivu R."/>
            <person name="Hernandez B."/>
            <person name="Skinner E."/>
            <person name="Javaid M."/>
            <person name="Lee S."/>
            <person name="Li M."/>
            <person name="Ming W."/>
            <person name="Munidasa M."/>
            <person name="Muniz J."/>
            <person name="Nguyen L."/>
            <person name="Hughes D."/>
            <person name="Osuji N."/>
            <person name="Pu L.-L."/>
            <person name="Puazo M."/>
            <person name="Qu C."/>
            <person name="Quiroz J."/>
            <person name="Raj R."/>
            <person name="Weissenberger G."/>
            <person name="Xin Y."/>
            <person name="Zou X."/>
            <person name="Han Y."/>
            <person name="Worley K."/>
            <person name="Muzny D."/>
            <person name="Gibbs R."/>
        </authorList>
    </citation>
    <scope>NUCLEOTIDE SEQUENCE</scope>
    <source>
        <strain evidence="9">Sampled in the wild</strain>
    </source>
</reference>
<dbReference type="CDD" id="cd06257">
    <property type="entry name" value="DnaJ"/>
    <property type="match status" value="1"/>
</dbReference>
<dbReference type="PRINTS" id="PR00421">
    <property type="entry name" value="THIOREDOXIN"/>
</dbReference>
<dbReference type="Pfam" id="PF00085">
    <property type="entry name" value="Thioredoxin"/>
    <property type="match status" value="4"/>
</dbReference>
<protein>
    <recommendedName>
        <fullName evidence="2">DnaJ homolog subfamily C member 10</fullName>
    </recommendedName>
    <alternativeName>
        <fullName evidence="3">DnaJ homolog subfamily C member 16</fullName>
    </alternativeName>
    <alternativeName>
        <fullName evidence="6">Endoplasmic reticulum DNA J domain-containing protein 8</fullName>
    </alternativeName>
</protein>
<dbReference type="InterPro" id="IPR013766">
    <property type="entry name" value="Thioredoxin_domain"/>
</dbReference>
<evidence type="ECO:0000259" key="7">
    <source>
        <dbReference type="PROSITE" id="PS50076"/>
    </source>
</evidence>
<dbReference type="SMART" id="SM00271">
    <property type="entry name" value="DnaJ"/>
    <property type="match status" value="1"/>
</dbReference>
<accession>A0A8K0P1L8</accession>
<evidence type="ECO:0000256" key="4">
    <source>
        <dbReference type="ARBA" id="ARBA00023006"/>
    </source>
</evidence>
<evidence type="ECO:0000256" key="2">
    <source>
        <dbReference type="ARBA" id="ARBA00020920"/>
    </source>
</evidence>
<dbReference type="EMBL" id="KZ308443">
    <property type="protein sequence ID" value="KAG8229702.1"/>
    <property type="molecule type" value="Genomic_DNA"/>
</dbReference>
<dbReference type="InterPro" id="IPR036869">
    <property type="entry name" value="J_dom_sf"/>
</dbReference>
<comment type="caution">
    <text evidence="9">The sequence shown here is derived from an EMBL/GenBank/DDBJ whole genome shotgun (WGS) entry which is preliminary data.</text>
</comment>
<feature type="domain" description="Thioredoxin" evidence="8">
    <location>
        <begin position="125"/>
        <end position="244"/>
    </location>
</feature>
<dbReference type="InterPro" id="IPR036249">
    <property type="entry name" value="Thioredoxin-like_sf"/>
</dbReference>
<dbReference type="GO" id="GO:0006914">
    <property type="term" value="P:autophagy"/>
    <property type="evidence" value="ECO:0007669"/>
    <property type="project" value="UniProtKB-KW"/>
</dbReference>
<reference evidence="9" key="1">
    <citation type="submission" date="2013-04" db="EMBL/GenBank/DDBJ databases">
        <authorList>
            <person name="Qu J."/>
            <person name="Murali S.C."/>
            <person name="Bandaranaike D."/>
            <person name="Bellair M."/>
            <person name="Blankenburg K."/>
            <person name="Chao H."/>
            <person name="Dinh H."/>
            <person name="Doddapaneni H."/>
            <person name="Downs B."/>
            <person name="Dugan-Rocha S."/>
            <person name="Elkadiri S."/>
            <person name="Gnanaolivu R.D."/>
            <person name="Hernandez B."/>
            <person name="Javaid M."/>
            <person name="Jayaseelan J.C."/>
            <person name="Lee S."/>
            <person name="Li M."/>
            <person name="Ming W."/>
            <person name="Munidasa M."/>
            <person name="Muniz J."/>
            <person name="Nguyen L."/>
            <person name="Ongeri F."/>
            <person name="Osuji N."/>
            <person name="Pu L.-L."/>
            <person name="Puazo M."/>
            <person name="Qu C."/>
            <person name="Quiroz J."/>
            <person name="Raj R."/>
            <person name="Weissenberger G."/>
            <person name="Xin Y."/>
            <person name="Zou X."/>
            <person name="Han Y."/>
            <person name="Richards S."/>
            <person name="Worley K."/>
            <person name="Muzny D."/>
            <person name="Gibbs R."/>
        </authorList>
    </citation>
    <scope>NUCLEOTIDE SEQUENCE</scope>
    <source>
        <strain evidence="9">Sampled in the wild</strain>
    </source>
</reference>
<dbReference type="AlphaFoldDB" id="A0A8K0P1L8"/>